<protein>
    <recommendedName>
        <fullName evidence="10">RRM domain-containing protein</fullName>
    </recommendedName>
</protein>
<reference evidence="12" key="1">
    <citation type="journal article" date="2018" name="PLoS ONE">
        <title>Chinook salmon (Oncorhynchus tshawytscha) genome and transcriptome.</title>
        <authorList>
            <person name="Christensen K.A."/>
            <person name="Leong J.S."/>
            <person name="Sakhrani D."/>
            <person name="Biagi C.A."/>
            <person name="Minkley D.R."/>
            <person name="Withler R.E."/>
            <person name="Rondeau E.B."/>
            <person name="Koop B.F."/>
            <person name="Devlin R.H."/>
        </authorList>
    </citation>
    <scope>NUCLEOTIDE SEQUENCE [LARGE SCALE GENOMIC DNA]</scope>
</reference>
<organism evidence="11 12">
    <name type="scientific">Oncorhynchus tshawytscha</name>
    <name type="common">Chinook salmon</name>
    <name type="synonym">Salmo tshawytscha</name>
    <dbReference type="NCBI Taxonomy" id="74940"/>
    <lineage>
        <taxon>Eukaryota</taxon>
        <taxon>Metazoa</taxon>
        <taxon>Chordata</taxon>
        <taxon>Craniata</taxon>
        <taxon>Vertebrata</taxon>
        <taxon>Euteleostomi</taxon>
        <taxon>Actinopterygii</taxon>
        <taxon>Neopterygii</taxon>
        <taxon>Teleostei</taxon>
        <taxon>Protacanthopterygii</taxon>
        <taxon>Salmoniformes</taxon>
        <taxon>Salmonidae</taxon>
        <taxon>Salmoninae</taxon>
        <taxon>Oncorhynchus</taxon>
    </lineage>
</organism>
<accession>A0AAZ3Q5P9</accession>
<dbReference type="InterPro" id="IPR000504">
    <property type="entry name" value="RRM_dom"/>
</dbReference>
<dbReference type="RefSeq" id="XP_024229578.1">
    <property type="nucleotide sequence ID" value="XM_024373810.2"/>
</dbReference>
<dbReference type="Proteomes" id="UP000694402">
    <property type="component" value="Unassembled WGS sequence"/>
</dbReference>
<dbReference type="GeneID" id="112214790"/>
<dbReference type="Pfam" id="PF00076">
    <property type="entry name" value="RRM_1"/>
    <property type="match status" value="2"/>
</dbReference>
<dbReference type="Ensembl" id="ENSOTST00005121473.1">
    <property type="protein sequence ID" value="ENSOTSP00005124231.1"/>
    <property type="gene ID" value="ENSOTSG00005014349.2"/>
</dbReference>
<proteinExistence type="predicted"/>
<evidence type="ECO:0000256" key="7">
    <source>
        <dbReference type="ARBA" id="ARBA00023242"/>
    </source>
</evidence>
<dbReference type="PANTHER" id="PTHR48025:SF1">
    <property type="entry name" value="RRM DOMAIN-CONTAINING PROTEIN"/>
    <property type="match status" value="1"/>
</dbReference>
<comment type="subcellular location">
    <subcellularLocation>
        <location evidence="1">Nucleus</location>
    </subcellularLocation>
</comment>
<dbReference type="FunFam" id="3.30.70.330:FF:000085">
    <property type="entry name" value="RNA-binding protein 4 isoform X1"/>
    <property type="match status" value="1"/>
</dbReference>
<evidence type="ECO:0000256" key="5">
    <source>
        <dbReference type="ARBA" id="ARBA00022833"/>
    </source>
</evidence>
<dbReference type="AlphaFoldDB" id="A0AAZ3Q5P9"/>
<evidence type="ECO:0000313" key="11">
    <source>
        <dbReference type="Ensembl" id="ENSOTSP00005124231.1"/>
    </source>
</evidence>
<dbReference type="GO" id="GO:0005634">
    <property type="term" value="C:nucleus"/>
    <property type="evidence" value="ECO:0007669"/>
    <property type="project" value="UniProtKB-SubCell"/>
</dbReference>
<dbReference type="PANTHER" id="PTHR48025">
    <property type="entry name" value="OS02G0815200 PROTEIN"/>
    <property type="match status" value="1"/>
</dbReference>
<dbReference type="InterPro" id="IPR012677">
    <property type="entry name" value="Nucleotide-bd_a/b_plait_sf"/>
</dbReference>
<evidence type="ECO:0000313" key="12">
    <source>
        <dbReference type="Proteomes" id="UP000694402"/>
    </source>
</evidence>
<dbReference type="InterPro" id="IPR035979">
    <property type="entry name" value="RBD_domain_sf"/>
</dbReference>
<dbReference type="InterPro" id="IPR050502">
    <property type="entry name" value="Euk_RNA-bind_prot"/>
</dbReference>
<dbReference type="Gene3D" id="3.30.70.330">
    <property type="match status" value="2"/>
</dbReference>
<evidence type="ECO:0000256" key="4">
    <source>
        <dbReference type="ARBA" id="ARBA00022771"/>
    </source>
</evidence>
<dbReference type="GO" id="GO:0008270">
    <property type="term" value="F:zinc ion binding"/>
    <property type="evidence" value="ECO:0007669"/>
    <property type="project" value="UniProtKB-KW"/>
</dbReference>
<evidence type="ECO:0000256" key="1">
    <source>
        <dbReference type="ARBA" id="ARBA00004123"/>
    </source>
</evidence>
<dbReference type="CDD" id="cd12343">
    <property type="entry name" value="RRM1_2_CoAA_like"/>
    <property type="match status" value="1"/>
</dbReference>
<keyword evidence="4" id="KW-0863">Zinc-finger</keyword>
<name>A0AAZ3Q5P9_ONCTS</name>
<feature type="region of interest" description="Disordered" evidence="9">
    <location>
        <begin position="145"/>
        <end position="197"/>
    </location>
</feature>
<dbReference type="GO" id="GO:0003729">
    <property type="term" value="F:mRNA binding"/>
    <property type="evidence" value="ECO:0007669"/>
    <property type="project" value="TreeGrafter"/>
</dbReference>
<keyword evidence="2" id="KW-0479">Metal-binding</keyword>
<evidence type="ECO:0000259" key="10">
    <source>
        <dbReference type="PROSITE" id="PS50102"/>
    </source>
</evidence>
<feature type="domain" description="RRM" evidence="10">
    <location>
        <begin position="78"/>
        <end position="148"/>
    </location>
</feature>
<evidence type="ECO:0000256" key="6">
    <source>
        <dbReference type="ARBA" id="ARBA00022884"/>
    </source>
</evidence>
<keyword evidence="6 8" id="KW-0694">RNA-binding</keyword>
<dbReference type="SMART" id="SM00360">
    <property type="entry name" value="RRM"/>
    <property type="match status" value="2"/>
</dbReference>
<dbReference type="FunFam" id="3.30.70.330:FF:000058">
    <property type="entry name" value="RNA-binding motif protein 4"/>
    <property type="match status" value="1"/>
</dbReference>
<evidence type="ECO:0000256" key="3">
    <source>
        <dbReference type="ARBA" id="ARBA00022737"/>
    </source>
</evidence>
<dbReference type="PROSITE" id="PS50102">
    <property type="entry name" value="RRM"/>
    <property type="match status" value="2"/>
</dbReference>
<sequence>MVKIFIGNLSPDTMAEELRSLFSQYGKVSECDIVKNFGFVHMKDKAEAEEAIKNLHHYELNGEQMNVEMSRGRPKSTTKLHVGNINSSCTNQEMRAKFEEYGPVVECDIVKDYAFVHLERMEDAMEAISGLDNTAFQVTTIMSHRNNSRTGSGETKVESHASSETQPYQAALLLNTVPSSPEVSRTNVSEETPGDLG</sequence>
<evidence type="ECO:0000256" key="8">
    <source>
        <dbReference type="PROSITE-ProRule" id="PRU00176"/>
    </source>
</evidence>
<reference evidence="11" key="2">
    <citation type="submission" date="2025-08" db="UniProtKB">
        <authorList>
            <consortium name="Ensembl"/>
        </authorList>
    </citation>
    <scope>IDENTIFICATION</scope>
</reference>
<dbReference type="GeneTree" id="ENSGT00940000164485"/>
<keyword evidence="3" id="KW-0677">Repeat</keyword>
<feature type="domain" description="RRM" evidence="10">
    <location>
        <begin position="2"/>
        <end position="72"/>
    </location>
</feature>
<keyword evidence="12" id="KW-1185">Reference proteome</keyword>
<gene>
    <name evidence="11" type="primary">LOC112214790</name>
</gene>
<feature type="compositionally biased region" description="Polar residues" evidence="9">
    <location>
        <begin position="176"/>
        <end position="190"/>
    </location>
</feature>
<reference evidence="11" key="3">
    <citation type="submission" date="2025-09" db="UniProtKB">
        <authorList>
            <consortium name="Ensembl"/>
        </authorList>
    </citation>
    <scope>IDENTIFICATION</scope>
</reference>
<evidence type="ECO:0000256" key="2">
    <source>
        <dbReference type="ARBA" id="ARBA00022723"/>
    </source>
</evidence>
<evidence type="ECO:0000256" key="9">
    <source>
        <dbReference type="SAM" id="MobiDB-lite"/>
    </source>
</evidence>
<keyword evidence="7" id="KW-0539">Nucleus</keyword>
<keyword evidence="5" id="KW-0862">Zinc</keyword>
<dbReference type="SUPFAM" id="SSF54928">
    <property type="entry name" value="RNA-binding domain, RBD"/>
    <property type="match status" value="2"/>
</dbReference>